<accession>A0AAN9XRC2</accession>
<dbReference type="Proteomes" id="UP001386955">
    <property type="component" value="Unassembled WGS sequence"/>
</dbReference>
<reference evidence="1 2" key="1">
    <citation type="submission" date="2024-01" db="EMBL/GenBank/DDBJ databases">
        <title>The genomes of 5 underutilized Papilionoideae crops provide insights into root nodulation and disease resistanc.</title>
        <authorList>
            <person name="Jiang F."/>
        </authorList>
    </citation>
    <scope>NUCLEOTIDE SEQUENCE [LARGE SCALE GENOMIC DNA]</scope>
    <source>
        <strain evidence="1">DUOXIRENSHENG_FW03</strain>
        <tissue evidence="1">Leaves</tissue>
    </source>
</reference>
<dbReference type="AlphaFoldDB" id="A0AAN9XRC2"/>
<name>A0AAN9XRC2_PSOTE</name>
<evidence type="ECO:0000313" key="1">
    <source>
        <dbReference type="EMBL" id="KAK7404769.1"/>
    </source>
</evidence>
<gene>
    <name evidence="1" type="ORF">VNO78_05726</name>
</gene>
<comment type="caution">
    <text evidence="1">The sequence shown here is derived from an EMBL/GenBank/DDBJ whole genome shotgun (WGS) entry which is preliminary data.</text>
</comment>
<evidence type="ECO:0000313" key="2">
    <source>
        <dbReference type="Proteomes" id="UP001386955"/>
    </source>
</evidence>
<proteinExistence type="predicted"/>
<dbReference type="EMBL" id="JAYMYS010000002">
    <property type="protein sequence ID" value="KAK7404769.1"/>
    <property type="molecule type" value="Genomic_DNA"/>
</dbReference>
<keyword evidence="2" id="KW-1185">Reference proteome</keyword>
<sequence>MSLVGHNEISITCPFRKESHKVFLEKQLKALQNGTIEGIGIDEGMGPIVEIGVKIKCDNIELHFTSTLFSNEGRVVRTSEEESKCHKAKDLKCLKCLRHLNATVEYARNFEGIGLLIQVGQHVVDICHLTQSQVMDVAELAGVDTGSFDPLVKLCDHQALIEGDINSMWACK</sequence>
<organism evidence="1 2">
    <name type="scientific">Psophocarpus tetragonolobus</name>
    <name type="common">Winged bean</name>
    <name type="synonym">Dolichos tetragonolobus</name>
    <dbReference type="NCBI Taxonomy" id="3891"/>
    <lineage>
        <taxon>Eukaryota</taxon>
        <taxon>Viridiplantae</taxon>
        <taxon>Streptophyta</taxon>
        <taxon>Embryophyta</taxon>
        <taxon>Tracheophyta</taxon>
        <taxon>Spermatophyta</taxon>
        <taxon>Magnoliopsida</taxon>
        <taxon>eudicotyledons</taxon>
        <taxon>Gunneridae</taxon>
        <taxon>Pentapetalae</taxon>
        <taxon>rosids</taxon>
        <taxon>fabids</taxon>
        <taxon>Fabales</taxon>
        <taxon>Fabaceae</taxon>
        <taxon>Papilionoideae</taxon>
        <taxon>50 kb inversion clade</taxon>
        <taxon>NPAAA clade</taxon>
        <taxon>indigoferoid/millettioid clade</taxon>
        <taxon>Phaseoleae</taxon>
        <taxon>Psophocarpus</taxon>
    </lineage>
</organism>
<protein>
    <submittedName>
        <fullName evidence="1">Uncharacterized protein</fullName>
    </submittedName>
</protein>